<reference evidence="10 11" key="1">
    <citation type="submission" date="2020-01" db="EMBL/GenBank/DDBJ databases">
        <title>Investigation of new actinobacteria for the biodesulphurisation of diesel fuel.</title>
        <authorList>
            <person name="Athi Narayanan S.M."/>
        </authorList>
    </citation>
    <scope>NUCLEOTIDE SEQUENCE [LARGE SCALE GENOMIC DNA]</scope>
    <source>
        <strain evidence="10 11">213E</strain>
    </source>
</reference>
<dbReference type="InterPro" id="IPR021368">
    <property type="entry name" value="T7SS_EccE"/>
</dbReference>
<keyword evidence="11" id="KW-1185">Reference proteome</keyword>
<dbReference type="Pfam" id="PF11203">
    <property type="entry name" value="EccE"/>
    <property type="match status" value="1"/>
</dbReference>
<keyword evidence="6 8" id="KW-0472">Membrane</keyword>
<evidence type="ECO:0000256" key="3">
    <source>
        <dbReference type="ARBA" id="ARBA00022475"/>
    </source>
</evidence>
<sequence length="629" mass="65264">MRCRRRRYGGTVTIGITDERSTDAPVTDDTDDGRTRGTGPGDRRAGGPSPTGRLRPTARRRAATPGLATLVVIEVLLGAGLTVGVMLRSPIGVAAPLIAAIAALTLIRWSDRGSLLGRLGRRVAFTASRLHRPPATVPAPFDIPTDTRPVPGRSPRTGSGIGPVIGARWAGDTLITVLRVSPRGTAPVFLTPHAAVTESARGQSIPLDVLAGCLDPFDIPLRSVDVVSAAHAVGGNGGLAQTYRQLLGPLPATAHRSVLVILRLDPRDCPDAVARRGGGAVGALRAATITTTRVARRLSAHGLSATPLTAGEITTATRRLLDGTEPGDVVENWDRLAVGSRQSRMFAVDPAALEAVLAGAWTSTVPSATVVTRLTRSAEGRLRVAALVRLDHLDGPATGVTVPSIIPGNRLRPLPGRQLDALTAGLPVASPARLDRHLPGVDGPAAHRLLHRVRMPAAGCGQLVGADAAGRAVSVRLNGPDVGTVVVIGTVAFAMQTVARAVAIGVPVAIRTADHRRWRTLVASVGDPHRLAFAEQSPVTPAQRVEVYDDHAPVGPPAPGPSAGTMIVAPDPAAATRHPAATVILEQDSVSPQRISITSPSGRVDVTMVTTPQEWALVGAPAAEPAQRR</sequence>
<dbReference type="AlphaFoldDB" id="A0A7K3LIH1"/>
<evidence type="ECO:0000256" key="1">
    <source>
        <dbReference type="ARBA" id="ARBA00004236"/>
    </source>
</evidence>
<evidence type="ECO:0000313" key="11">
    <source>
        <dbReference type="Proteomes" id="UP000466307"/>
    </source>
</evidence>
<keyword evidence="3" id="KW-1003">Cell membrane</keyword>
<feature type="region of interest" description="Disordered" evidence="7">
    <location>
        <begin position="1"/>
        <end position="61"/>
    </location>
</feature>
<evidence type="ECO:0000256" key="7">
    <source>
        <dbReference type="SAM" id="MobiDB-lite"/>
    </source>
</evidence>
<comment type="caution">
    <text evidence="10">The sequence shown here is derived from an EMBL/GenBank/DDBJ whole genome shotgun (WGS) entry which is preliminary data.</text>
</comment>
<protein>
    <submittedName>
        <fullName evidence="10">Type VII secretion protein EccE</fullName>
    </submittedName>
</protein>
<feature type="region of interest" description="Disordered" evidence="7">
    <location>
        <begin position="136"/>
        <end position="157"/>
    </location>
</feature>
<feature type="compositionally biased region" description="Low complexity" evidence="7">
    <location>
        <begin position="46"/>
        <end position="55"/>
    </location>
</feature>
<keyword evidence="4 8" id="KW-0812">Transmembrane</keyword>
<feature type="domain" description="Type VII secretion system protein EccE" evidence="9">
    <location>
        <begin position="252"/>
        <end position="348"/>
    </location>
</feature>
<evidence type="ECO:0000256" key="4">
    <source>
        <dbReference type="ARBA" id="ARBA00022692"/>
    </source>
</evidence>
<evidence type="ECO:0000256" key="8">
    <source>
        <dbReference type="SAM" id="Phobius"/>
    </source>
</evidence>
<dbReference type="NCBIfam" id="TIGR03923">
    <property type="entry name" value="T7SS_EccE"/>
    <property type="match status" value="1"/>
</dbReference>
<feature type="transmembrane region" description="Helical" evidence="8">
    <location>
        <begin position="62"/>
        <end position="85"/>
    </location>
</feature>
<organism evidence="10 11">
    <name type="scientific">Gordonia desulfuricans</name>
    <dbReference type="NCBI Taxonomy" id="89051"/>
    <lineage>
        <taxon>Bacteria</taxon>
        <taxon>Bacillati</taxon>
        <taxon>Actinomycetota</taxon>
        <taxon>Actinomycetes</taxon>
        <taxon>Mycobacteriales</taxon>
        <taxon>Gordoniaceae</taxon>
        <taxon>Gordonia</taxon>
    </lineage>
</organism>
<gene>
    <name evidence="10" type="primary">eccE</name>
    <name evidence="10" type="ORF">GYA93_00505</name>
</gene>
<name>A0A7K3LIH1_9ACTN</name>
<dbReference type="InterPro" id="IPR050051">
    <property type="entry name" value="EccE_dom"/>
</dbReference>
<evidence type="ECO:0000256" key="2">
    <source>
        <dbReference type="ARBA" id="ARBA00007759"/>
    </source>
</evidence>
<evidence type="ECO:0000313" key="10">
    <source>
        <dbReference type="EMBL" id="NDK88068.1"/>
    </source>
</evidence>
<evidence type="ECO:0000256" key="6">
    <source>
        <dbReference type="ARBA" id="ARBA00023136"/>
    </source>
</evidence>
<evidence type="ECO:0000256" key="5">
    <source>
        <dbReference type="ARBA" id="ARBA00022989"/>
    </source>
</evidence>
<keyword evidence="5 8" id="KW-1133">Transmembrane helix</keyword>
<evidence type="ECO:0000259" key="9">
    <source>
        <dbReference type="Pfam" id="PF11203"/>
    </source>
</evidence>
<accession>A0A7K3LIH1</accession>
<proteinExistence type="inferred from homology"/>
<dbReference type="EMBL" id="JAADZU010000001">
    <property type="protein sequence ID" value="NDK88068.1"/>
    <property type="molecule type" value="Genomic_DNA"/>
</dbReference>
<comment type="similarity">
    <text evidence="2">Belongs to the EccE family.</text>
</comment>
<dbReference type="GO" id="GO:0005886">
    <property type="term" value="C:plasma membrane"/>
    <property type="evidence" value="ECO:0007669"/>
    <property type="project" value="UniProtKB-SubCell"/>
</dbReference>
<dbReference type="Proteomes" id="UP000466307">
    <property type="component" value="Unassembled WGS sequence"/>
</dbReference>
<comment type="subcellular location">
    <subcellularLocation>
        <location evidence="1">Cell membrane</location>
    </subcellularLocation>
</comment>